<proteinExistence type="predicted"/>
<dbReference type="Proteomes" id="UP001146793">
    <property type="component" value="Unassembled WGS sequence"/>
</dbReference>
<keyword evidence="1" id="KW-0812">Transmembrane</keyword>
<evidence type="ECO:0000256" key="1">
    <source>
        <dbReference type="SAM" id="Phobius"/>
    </source>
</evidence>
<feature type="transmembrane region" description="Helical" evidence="1">
    <location>
        <begin position="55"/>
        <end position="77"/>
    </location>
</feature>
<feature type="transmembrane region" description="Helical" evidence="1">
    <location>
        <begin position="98"/>
        <end position="120"/>
    </location>
</feature>
<evidence type="ECO:0000313" key="3">
    <source>
        <dbReference type="EMBL" id="KAJ6246984.1"/>
    </source>
</evidence>
<evidence type="ECO:0000313" key="5">
    <source>
        <dbReference type="Proteomes" id="UP001150062"/>
    </source>
</evidence>
<keyword evidence="5" id="KW-1185">Reference proteome</keyword>
<evidence type="ECO:0000313" key="4">
    <source>
        <dbReference type="Proteomes" id="UP001146793"/>
    </source>
</evidence>
<reference evidence="2" key="2">
    <citation type="submission" date="2022-08" db="EMBL/GenBank/DDBJ databases">
        <title>Novel sulphate-reducing endosymbionts in the free-living metamonad Anaeramoeba.</title>
        <authorList>
            <person name="Jerlstrom-Hultqvist J."/>
            <person name="Cepicka I."/>
            <person name="Gallot-Lavallee L."/>
            <person name="Salas-Leiva D."/>
            <person name="Curtis B.A."/>
            <person name="Zahonova K."/>
            <person name="Pipaliya S."/>
            <person name="Dacks J."/>
            <person name="Roger A.J."/>
        </authorList>
    </citation>
    <scope>NUCLEOTIDE SEQUENCE</scope>
    <source>
        <strain evidence="2">Busselton2</strain>
    </source>
</reference>
<sequence length="188" mass="21661">MYLSFSNINNKQNLPQLKQLWVRCGTSLVFFFFIIMGLTMGLMETEGTSQRVISALYDAVLVIISVTTAFFCFRLARQLKRSFPLNFNSAPSLFLRKLIRVLNFDGIIMLLIAIFSIYFILTKCFVENTQLAWFSSKFTIWPYFLGNTLEILPTLSMVVLLFGNQIKFSSSHEQNINTHIYSDSSELD</sequence>
<reference evidence="3" key="1">
    <citation type="submission" date="2022-08" db="EMBL/GenBank/DDBJ databases">
        <title>Novel sulfate-reducing endosymbionts in the free-living metamonad Anaeramoeba.</title>
        <authorList>
            <person name="Jerlstrom-Hultqvist J."/>
            <person name="Cepicka I."/>
            <person name="Gallot-Lavallee L."/>
            <person name="Salas-Leiva D."/>
            <person name="Curtis B.A."/>
            <person name="Zahonova K."/>
            <person name="Pipaliya S."/>
            <person name="Dacks J."/>
            <person name="Roger A.J."/>
        </authorList>
    </citation>
    <scope>NUCLEOTIDE SEQUENCE</scope>
    <source>
        <strain evidence="3">Schooner1</strain>
    </source>
</reference>
<feature type="transmembrane region" description="Helical" evidence="1">
    <location>
        <begin position="140"/>
        <end position="162"/>
    </location>
</feature>
<protein>
    <recommendedName>
        <fullName evidence="6">TRAP transporter small permease</fullName>
    </recommendedName>
</protein>
<dbReference type="AlphaFoldDB" id="A0AAV7YXY8"/>
<evidence type="ECO:0000313" key="2">
    <source>
        <dbReference type="EMBL" id="KAJ3432775.1"/>
    </source>
</evidence>
<name>A0AAV7YXY8_9EUKA</name>
<dbReference type="EMBL" id="JANTQA010000047">
    <property type="protein sequence ID" value="KAJ3432775.1"/>
    <property type="molecule type" value="Genomic_DNA"/>
</dbReference>
<accession>A0AAV7YXY8</accession>
<evidence type="ECO:0008006" key="6">
    <source>
        <dbReference type="Google" id="ProtNLM"/>
    </source>
</evidence>
<gene>
    <name evidence="2" type="ORF">M0812_21718</name>
    <name evidence="3" type="ORF">M0813_02240</name>
</gene>
<dbReference type="Proteomes" id="UP001150062">
    <property type="component" value="Unassembled WGS sequence"/>
</dbReference>
<dbReference type="EMBL" id="JAOAOG010000131">
    <property type="protein sequence ID" value="KAJ6246984.1"/>
    <property type="molecule type" value="Genomic_DNA"/>
</dbReference>
<comment type="caution">
    <text evidence="2">The sequence shown here is derived from an EMBL/GenBank/DDBJ whole genome shotgun (WGS) entry which is preliminary data.</text>
</comment>
<keyword evidence="1" id="KW-1133">Transmembrane helix</keyword>
<keyword evidence="1" id="KW-0472">Membrane</keyword>
<feature type="transmembrane region" description="Helical" evidence="1">
    <location>
        <begin position="20"/>
        <end position="43"/>
    </location>
</feature>
<organism evidence="2 4">
    <name type="scientific">Anaeramoeba flamelloides</name>
    <dbReference type="NCBI Taxonomy" id="1746091"/>
    <lineage>
        <taxon>Eukaryota</taxon>
        <taxon>Metamonada</taxon>
        <taxon>Anaeramoebidae</taxon>
        <taxon>Anaeramoeba</taxon>
    </lineage>
</organism>